<proteinExistence type="predicted"/>
<gene>
    <name evidence="1" type="ORF">NCTC9045_00030</name>
</gene>
<dbReference type="PROSITE" id="PS51257">
    <property type="entry name" value="PROKAR_LIPOPROTEIN"/>
    <property type="match status" value="1"/>
</dbReference>
<dbReference type="AlphaFoldDB" id="A0A376WS69"/>
<accession>A0A376WS69</accession>
<organism evidence="1 2">
    <name type="scientific">Escherichia coli</name>
    <dbReference type="NCBI Taxonomy" id="562"/>
    <lineage>
        <taxon>Bacteria</taxon>
        <taxon>Pseudomonadati</taxon>
        <taxon>Pseudomonadota</taxon>
        <taxon>Gammaproteobacteria</taxon>
        <taxon>Enterobacterales</taxon>
        <taxon>Enterobacteriaceae</taxon>
        <taxon>Escherichia</taxon>
    </lineage>
</organism>
<dbReference type="EMBL" id="UGDD01000002">
    <property type="protein sequence ID" value="STJ52241.1"/>
    <property type="molecule type" value="Genomic_DNA"/>
</dbReference>
<protein>
    <submittedName>
        <fullName evidence="1">Putative lipoprotein</fullName>
    </submittedName>
</protein>
<reference evidence="1 2" key="1">
    <citation type="submission" date="2018-06" db="EMBL/GenBank/DDBJ databases">
        <authorList>
            <consortium name="Pathogen Informatics"/>
            <person name="Doyle S."/>
        </authorList>
    </citation>
    <scope>NUCLEOTIDE SEQUENCE [LARGE SCALE GENOMIC DNA]</scope>
    <source>
        <strain evidence="1 2">NCTC9045</strain>
    </source>
</reference>
<dbReference type="Proteomes" id="UP000254503">
    <property type="component" value="Unassembled WGS sequence"/>
</dbReference>
<name>A0A376WS69_ECOLX</name>
<evidence type="ECO:0000313" key="1">
    <source>
        <dbReference type="EMBL" id="STJ52241.1"/>
    </source>
</evidence>
<evidence type="ECO:0000313" key="2">
    <source>
        <dbReference type="Proteomes" id="UP000254503"/>
    </source>
</evidence>
<keyword evidence="1" id="KW-0449">Lipoprotein</keyword>
<sequence length="74" mass="8322">MKLNFKGFFKAAGLFPLALMLSGCISYALVSHTARVVQESINRSQTPSLGYRRQKIVMEQRLCFCRGIAGLPYH</sequence>